<proteinExistence type="predicted"/>
<protein>
    <submittedName>
        <fullName evidence="2">Uncharacterized protein</fullName>
    </submittedName>
</protein>
<organism evidence="2 3">
    <name type="scientific">Lasallia pustulata</name>
    <dbReference type="NCBI Taxonomy" id="136370"/>
    <lineage>
        <taxon>Eukaryota</taxon>
        <taxon>Fungi</taxon>
        <taxon>Dikarya</taxon>
        <taxon>Ascomycota</taxon>
        <taxon>Pezizomycotina</taxon>
        <taxon>Lecanoromycetes</taxon>
        <taxon>OSLEUM clade</taxon>
        <taxon>Umbilicariomycetidae</taxon>
        <taxon>Umbilicariales</taxon>
        <taxon>Umbilicariaceae</taxon>
        <taxon>Lasallia</taxon>
    </lineage>
</organism>
<feature type="region of interest" description="Disordered" evidence="1">
    <location>
        <begin position="46"/>
        <end position="170"/>
    </location>
</feature>
<name>A0A5M8Q1S9_9LECA</name>
<dbReference type="Proteomes" id="UP000324767">
    <property type="component" value="Unassembled WGS sequence"/>
</dbReference>
<dbReference type="AlphaFoldDB" id="A0A5M8Q1S9"/>
<evidence type="ECO:0000313" key="3">
    <source>
        <dbReference type="Proteomes" id="UP000324767"/>
    </source>
</evidence>
<feature type="compositionally biased region" description="Pro residues" evidence="1">
    <location>
        <begin position="145"/>
        <end position="157"/>
    </location>
</feature>
<gene>
    <name evidence="2" type="ORF">FRX48_00777</name>
</gene>
<reference evidence="2 3" key="1">
    <citation type="submission" date="2019-09" db="EMBL/GenBank/DDBJ databases">
        <title>The hologenome of the rock-dwelling lichen Lasallia pustulata.</title>
        <authorList>
            <person name="Greshake Tzovaras B."/>
            <person name="Segers F."/>
            <person name="Bicker A."/>
            <person name="Dal Grande F."/>
            <person name="Otte J."/>
            <person name="Hankeln T."/>
            <person name="Schmitt I."/>
            <person name="Ebersberger I."/>
        </authorList>
    </citation>
    <scope>NUCLEOTIDE SEQUENCE [LARGE SCALE GENOMIC DNA]</scope>
    <source>
        <strain evidence="2">A1-1</strain>
    </source>
</reference>
<dbReference type="OrthoDB" id="10595183at2759"/>
<evidence type="ECO:0000256" key="1">
    <source>
        <dbReference type="SAM" id="MobiDB-lite"/>
    </source>
</evidence>
<comment type="caution">
    <text evidence="2">The sequence shown here is derived from an EMBL/GenBank/DDBJ whole genome shotgun (WGS) entry which is preliminary data.</text>
</comment>
<accession>A0A5M8Q1S9</accession>
<evidence type="ECO:0000313" key="2">
    <source>
        <dbReference type="EMBL" id="KAA6416058.1"/>
    </source>
</evidence>
<sequence>MTRHTKLNTKLNTSHIRKSLLPFQEWCRAHGLPEDSQNSYEEYLSLRKSKQAVSTGGPSRQKPKACRRAPRYDPKAAAKHKRAVQEQLSKISPPAASATQAIVTTPPRLRARARSFAPSPSRRLRAEAPSFAPSPPTSRGSSPWTSPPGPIPPPSPGPSDSASDKGAWAPWDRDGSSVALADCLRCGFPEYAGLIMAPGRAAGGLPGTANRMLGEEGEENGDGEEDLEPAVCCGRSSEGYLLALDEEIDALWERLEQREMLKW</sequence>
<dbReference type="EMBL" id="VXIT01000001">
    <property type="protein sequence ID" value="KAA6416058.1"/>
    <property type="molecule type" value="Genomic_DNA"/>
</dbReference>